<dbReference type="FunFam" id="1.10.357.30:FF:000002">
    <property type="entry name" value="Exocyst complex component"/>
    <property type="match status" value="1"/>
</dbReference>
<sequence length="1283" mass="143125">MNSSKTRRKIAPAAAENGDSADKLDQLLLSSAICNGEDLGPFIRKTFASGKPETLLHHLRHFARSKESEIEEVCKAHYQDFILAVDDLRSLLSDVDSLKSSLSDSNSKLQTVGVPLLSSLDAFVEARNISQNVNLALDSVGTCVRLMELCSRSNHHLSNNNFYMALKCVDSLEADFLKKTPSSTLKRMLEKKIPEIRSHIERKVSKDLGDWLVDIRGVSRNLGQLAIGQASSARQREEELRIKQRQAEEQSRLSLRDCVYALEEEDDDGLSGGGVGDDNNGGSGILGFDLTPLYRAYHIHQTLGLEDGFKQYYFENRKLQLTSDFQVSSMTPFLESHQTFFAQIAGFFIVEDRVLRTGGGLISKMEVENLWETAVSKMCSVLEDQFSRMQTANHLLLIKDYVSLLGVTLRRYGYPVDSLLDVLSKHRDKYHELLLSDCRKQIAEALAADKFEQMLMKKEYEYSMNVLSFQIQTSDITPAFPYVAPFSSTVPDCCRIVRSFIEDSVSFMSYGGQLDFYDVVKKYLDRLLGEVLDGALLKLISSSIHGVAQAMQVAANMAVMERACDFFFRHAAQLSGIPLRVAERKRQFPLGKARDAAEDMLSGMLKTKVDGFMTLIENVNWMADEPPQNGNEYVNEVIIYLETLVSTAQQILPVPVLKRVLQDVLTHISEKIIGALYGDLVKRFNLNAIIGLDVDVRMLESFADNQASLFSDEEASQLKSALCEARQLMNLLLSNHPENFLNPVIRERSYNALDYRKVLTISEKLKDQSDRLFGTFGSRGTRQNPKKKSLDALIKILKDQLIANFFSSAILFAFPMNNPMSPIPFLSAILIFFTSATTSFASADDYNILSAYQVLQQYGFPQGLLPKGVTGYELNRDTGEFSAHWNGTCKFNLEGSYSLEYKSTISGIISKERLKNLKGVSVKVLFFWLNIVEVVRDGDELQFSVGIASANFPIDNFEESPQCGCGLNLLEGYDFPVGLLPNGVLGYKLDNFTGTFFAYLNGSCSFTVDSYELKYNPIIAGKITSNKLYYLSGIEVKIAFFWLKIVSVTRNNDELEFSVGFASANFDVSNFEESPTCGCGFDCVGYGNAAMKGTTKLSNRLVSFSSKNRKTRIETMSHTAILIAVAVAVVMLSQLVTSSPDVEDKRSAYEVLQDFDLPMGILPKGVNSYELDRSNGRFYAHFNGSCSFSLEGSYQLKYKSTISGYISKDKLTKLTGVSVKVLFLWLNIVEVVRDGNDLEFSVGLASASFSIDNFFECPQCGCGLNCNNGQVRKLKFNPSVSSI</sequence>
<dbReference type="GO" id="GO:0090522">
    <property type="term" value="P:vesicle tethering involved in exocytosis"/>
    <property type="evidence" value="ECO:0007669"/>
    <property type="project" value="InterPro"/>
</dbReference>
<evidence type="ECO:0000313" key="10">
    <source>
        <dbReference type="Proteomes" id="UP000583929"/>
    </source>
</evidence>
<reference evidence="9 10" key="1">
    <citation type="journal article" date="2020" name="bioRxiv">
        <title>Sequence and annotation of 42 cannabis genomes reveals extensive copy number variation in cannabinoid synthesis and pathogen resistance genes.</title>
        <authorList>
            <person name="Mckernan K.J."/>
            <person name="Helbert Y."/>
            <person name="Kane L.T."/>
            <person name="Ebling H."/>
            <person name="Zhang L."/>
            <person name="Liu B."/>
            <person name="Eaton Z."/>
            <person name="Mclaughlin S."/>
            <person name="Kingan S."/>
            <person name="Baybayan P."/>
            <person name="Concepcion G."/>
            <person name="Jordan M."/>
            <person name="Riva A."/>
            <person name="Barbazuk W."/>
            <person name="Harkins T."/>
        </authorList>
    </citation>
    <scope>NUCLEOTIDE SEQUENCE [LARGE SCALE GENOMIC DNA]</scope>
    <source>
        <strain evidence="10">cv. Jamaican Lion 4</strain>
        <tissue evidence="9">Leaf</tissue>
    </source>
</reference>
<dbReference type="GO" id="GO:0016020">
    <property type="term" value="C:membrane"/>
    <property type="evidence" value="ECO:0007669"/>
    <property type="project" value="TreeGrafter"/>
</dbReference>
<dbReference type="InterPro" id="IPR007225">
    <property type="entry name" value="EXOC6/Sec15"/>
</dbReference>
<evidence type="ECO:0000256" key="4">
    <source>
        <dbReference type="ARBA" id="ARBA00022483"/>
    </source>
</evidence>
<keyword evidence="3" id="KW-0813">Transport</keyword>
<evidence type="ECO:0000256" key="5">
    <source>
        <dbReference type="ARBA" id="ARBA00022490"/>
    </source>
</evidence>
<organism evidence="9 10">
    <name type="scientific">Cannabis sativa</name>
    <name type="common">Hemp</name>
    <name type="synonym">Marijuana</name>
    <dbReference type="NCBI Taxonomy" id="3483"/>
    <lineage>
        <taxon>Eukaryota</taxon>
        <taxon>Viridiplantae</taxon>
        <taxon>Streptophyta</taxon>
        <taxon>Embryophyta</taxon>
        <taxon>Tracheophyta</taxon>
        <taxon>Spermatophyta</taxon>
        <taxon>Magnoliopsida</taxon>
        <taxon>eudicotyledons</taxon>
        <taxon>Gunneridae</taxon>
        <taxon>Pentapetalae</taxon>
        <taxon>rosids</taxon>
        <taxon>fabids</taxon>
        <taxon>Rosales</taxon>
        <taxon>Cannabaceae</taxon>
        <taxon>Cannabis</taxon>
    </lineage>
</organism>
<comment type="similarity">
    <text evidence="2">Belongs to the SEC15 family.</text>
</comment>
<dbReference type="GO" id="GO:0060321">
    <property type="term" value="P:acceptance of pollen"/>
    <property type="evidence" value="ECO:0007669"/>
    <property type="project" value="UniProtKB-ARBA"/>
</dbReference>
<keyword evidence="4" id="KW-0268">Exocytosis</keyword>
<evidence type="ECO:0000313" key="9">
    <source>
        <dbReference type="EMBL" id="KAF4384885.1"/>
    </source>
</evidence>
<name>A0A7J6GPM8_CANSA</name>
<dbReference type="FunFam" id="1.20.58.670:FF:000002">
    <property type="entry name" value="Exocyst complex component"/>
    <property type="match status" value="1"/>
</dbReference>
<comment type="caution">
    <text evidence="9">The sequence shown here is derived from an EMBL/GenBank/DDBJ whole genome shotgun (WGS) entry which is preliminary data.</text>
</comment>
<feature type="domain" description="Exocyst complex component EXOC6/Sec15 N-terminal" evidence="8">
    <location>
        <begin position="58"/>
        <end position="227"/>
    </location>
</feature>
<feature type="domain" description="Exocyst complex subunit EXOC6/Sec15 C-terminal" evidence="7">
    <location>
        <begin position="419"/>
        <end position="764"/>
    </location>
</feature>
<evidence type="ECO:0000256" key="1">
    <source>
        <dbReference type="ARBA" id="ARBA00004514"/>
    </source>
</evidence>
<proteinExistence type="inferred from homology"/>
<dbReference type="SUPFAM" id="SSF141562">
    <property type="entry name" value="At5g01610-like"/>
    <property type="match status" value="3"/>
</dbReference>
<dbReference type="InterPro" id="IPR036758">
    <property type="entry name" value="At5g01610-like"/>
</dbReference>
<dbReference type="GO" id="GO:0009846">
    <property type="term" value="P:pollen germination"/>
    <property type="evidence" value="ECO:0007669"/>
    <property type="project" value="UniProtKB-ARBA"/>
</dbReference>
<dbReference type="PANTHER" id="PTHR12702">
    <property type="entry name" value="SEC15"/>
    <property type="match status" value="1"/>
</dbReference>
<evidence type="ECO:0000256" key="6">
    <source>
        <dbReference type="ARBA" id="ARBA00053307"/>
    </source>
</evidence>
<evidence type="ECO:0000259" key="8">
    <source>
        <dbReference type="Pfam" id="PF20651"/>
    </source>
</evidence>
<comment type="function">
    <text evidence="6">Component of the exocyst complex involved in the docking of exocytic vesicles with fusion sites on the plasma membrane during regulated or polarized secretion. Involved in polarized cell growth and organ morphogenesis. During cytokinesis, involved in cell plate initiation, cell plate maturation and formation of new primary cell wall.</text>
</comment>
<comment type="subcellular location">
    <subcellularLocation>
        <location evidence="1">Cytoplasm</location>
        <location evidence="1">Cytosol</location>
    </subcellularLocation>
</comment>
<dbReference type="PANTHER" id="PTHR12702:SF1">
    <property type="entry name" value="EXOCYST COMPLEX COMPONENT SEC15B"/>
    <property type="match status" value="1"/>
</dbReference>
<evidence type="ECO:0000259" key="7">
    <source>
        <dbReference type="Pfam" id="PF04091"/>
    </source>
</evidence>
<dbReference type="Pfam" id="PF20651">
    <property type="entry name" value="EXOC6_Sec15_N"/>
    <property type="match status" value="1"/>
</dbReference>
<dbReference type="Gene3D" id="1.10.357.30">
    <property type="entry name" value="Exocyst complex subunit Sec15 C-terminal domain, N-terminal subdomain"/>
    <property type="match status" value="1"/>
</dbReference>
<evidence type="ECO:0000256" key="3">
    <source>
        <dbReference type="ARBA" id="ARBA00022448"/>
    </source>
</evidence>
<dbReference type="GO" id="GO:0006893">
    <property type="term" value="P:Golgi to plasma membrane transport"/>
    <property type="evidence" value="ECO:0007669"/>
    <property type="project" value="TreeGrafter"/>
</dbReference>
<dbReference type="GO" id="GO:0000145">
    <property type="term" value="C:exocyst"/>
    <property type="evidence" value="ECO:0007669"/>
    <property type="project" value="UniProtKB-ARBA"/>
</dbReference>
<dbReference type="InterPro" id="IPR048359">
    <property type="entry name" value="EXOC6_Sec15_N"/>
</dbReference>
<evidence type="ECO:0008006" key="11">
    <source>
        <dbReference type="Google" id="ProtNLM"/>
    </source>
</evidence>
<dbReference type="EMBL" id="JAATIQ010000089">
    <property type="protein sequence ID" value="KAF4384885.1"/>
    <property type="molecule type" value="Genomic_DNA"/>
</dbReference>
<gene>
    <name evidence="9" type="ORF">G4B88_000281</name>
</gene>
<dbReference type="Proteomes" id="UP000583929">
    <property type="component" value="Unassembled WGS sequence"/>
</dbReference>
<keyword evidence="10" id="KW-1185">Reference proteome</keyword>
<accession>A0A7J6GPM8</accession>
<dbReference type="InterPro" id="IPR046361">
    <property type="entry name" value="EXOC6/Sec15_C"/>
</dbReference>
<dbReference type="Gene3D" id="2.30.240.10">
    <property type="entry name" value="At5g01610-like"/>
    <property type="match status" value="3"/>
</dbReference>
<dbReference type="Gene3D" id="1.20.58.670">
    <property type="entry name" value="Dsl1p vesicle tethering complex, Tip20p subunit, domain D"/>
    <property type="match status" value="1"/>
</dbReference>
<evidence type="ECO:0000256" key="2">
    <source>
        <dbReference type="ARBA" id="ARBA00007944"/>
    </source>
</evidence>
<dbReference type="InterPro" id="IPR007493">
    <property type="entry name" value="DUF538"/>
</dbReference>
<dbReference type="Pfam" id="PF04398">
    <property type="entry name" value="DUF538"/>
    <property type="match status" value="3"/>
</dbReference>
<dbReference type="InterPro" id="IPR042045">
    <property type="entry name" value="EXOC6/Sec15_C_dom1"/>
</dbReference>
<protein>
    <recommendedName>
        <fullName evidence="11">Exocyst complex component</fullName>
    </recommendedName>
</protein>
<dbReference type="InterPro" id="IPR042044">
    <property type="entry name" value="EXOC6PINT-1/Sec15/Tip20_C_dom2"/>
</dbReference>
<dbReference type="Pfam" id="PF04091">
    <property type="entry name" value="Sec15_C"/>
    <property type="match status" value="1"/>
</dbReference>
<dbReference type="GO" id="GO:0005829">
    <property type="term" value="C:cytosol"/>
    <property type="evidence" value="ECO:0007669"/>
    <property type="project" value="UniProtKB-SubCell"/>
</dbReference>
<dbReference type="GO" id="GO:0009860">
    <property type="term" value="P:pollen tube growth"/>
    <property type="evidence" value="ECO:0007669"/>
    <property type="project" value="UniProtKB-ARBA"/>
</dbReference>
<dbReference type="GO" id="GO:0006886">
    <property type="term" value="P:intracellular protein transport"/>
    <property type="evidence" value="ECO:0007669"/>
    <property type="project" value="InterPro"/>
</dbReference>
<keyword evidence="5" id="KW-0963">Cytoplasm</keyword>